<organism evidence="1 2">
    <name type="scientific">Acorus calamus</name>
    <name type="common">Sweet flag</name>
    <dbReference type="NCBI Taxonomy" id="4465"/>
    <lineage>
        <taxon>Eukaryota</taxon>
        <taxon>Viridiplantae</taxon>
        <taxon>Streptophyta</taxon>
        <taxon>Embryophyta</taxon>
        <taxon>Tracheophyta</taxon>
        <taxon>Spermatophyta</taxon>
        <taxon>Magnoliopsida</taxon>
        <taxon>Liliopsida</taxon>
        <taxon>Acoraceae</taxon>
        <taxon>Acorus</taxon>
    </lineage>
</organism>
<sequence>MERESTNCWQGWITHGLTMAGERVVHGEGPYGCGGPYQPQSSSSSITAASEKQQQLHAFWVKQYVEIEATTNFKNHSLPPVRIQKIVKADDRVGGEKKK</sequence>
<gene>
    <name evidence="1" type="ORF">QJS10_CPA03g01895</name>
</gene>
<keyword evidence="2" id="KW-1185">Reference proteome</keyword>
<reference evidence="1" key="1">
    <citation type="journal article" date="2023" name="Nat. Commun.">
        <title>Diploid and tetraploid genomes of Acorus and the evolution of monocots.</title>
        <authorList>
            <person name="Ma L."/>
            <person name="Liu K.W."/>
            <person name="Li Z."/>
            <person name="Hsiao Y.Y."/>
            <person name="Qi Y."/>
            <person name="Fu T."/>
            <person name="Tang G.D."/>
            <person name="Zhang D."/>
            <person name="Sun W.H."/>
            <person name="Liu D.K."/>
            <person name="Li Y."/>
            <person name="Chen G.Z."/>
            <person name="Liu X.D."/>
            <person name="Liao X.Y."/>
            <person name="Jiang Y.T."/>
            <person name="Yu X."/>
            <person name="Hao Y."/>
            <person name="Huang J."/>
            <person name="Zhao X.W."/>
            <person name="Ke S."/>
            <person name="Chen Y.Y."/>
            <person name="Wu W.L."/>
            <person name="Hsu J.L."/>
            <person name="Lin Y.F."/>
            <person name="Huang M.D."/>
            <person name="Li C.Y."/>
            <person name="Huang L."/>
            <person name="Wang Z.W."/>
            <person name="Zhao X."/>
            <person name="Zhong W.Y."/>
            <person name="Peng D.H."/>
            <person name="Ahmad S."/>
            <person name="Lan S."/>
            <person name="Zhang J.S."/>
            <person name="Tsai W.C."/>
            <person name="Van de Peer Y."/>
            <person name="Liu Z.J."/>
        </authorList>
    </citation>
    <scope>NUCLEOTIDE SEQUENCE</scope>
    <source>
        <strain evidence="1">CP</strain>
    </source>
</reference>
<proteinExistence type="predicted"/>
<comment type="caution">
    <text evidence="1">The sequence shown here is derived from an EMBL/GenBank/DDBJ whole genome shotgun (WGS) entry which is preliminary data.</text>
</comment>
<dbReference type="Proteomes" id="UP001180020">
    <property type="component" value="Unassembled WGS sequence"/>
</dbReference>
<evidence type="ECO:0000313" key="2">
    <source>
        <dbReference type="Proteomes" id="UP001180020"/>
    </source>
</evidence>
<dbReference type="Gene3D" id="1.10.20.10">
    <property type="entry name" value="Histone, subunit A"/>
    <property type="match status" value="1"/>
</dbReference>
<dbReference type="AlphaFoldDB" id="A0AAV9F7K4"/>
<name>A0AAV9F7K4_ACOCL</name>
<reference evidence="1" key="2">
    <citation type="submission" date="2023-06" db="EMBL/GenBank/DDBJ databases">
        <authorList>
            <person name="Ma L."/>
            <person name="Liu K.-W."/>
            <person name="Li Z."/>
            <person name="Hsiao Y.-Y."/>
            <person name="Qi Y."/>
            <person name="Fu T."/>
            <person name="Tang G."/>
            <person name="Zhang D."/>
            <person name="Sun W.-H."/>
            <person name="Liu D.-K."/>
            <person name="Li Y."/>
            <person name="Chen G.-Z."/>
            <person name="Liu X.-D."/>
            <person name="Liao X.-Y."/>
            <person name="Jiang Y.-T."/>
            <person name="Yu X."/>
            <person name="Hao Y."/>
            <person name="Huang J."/>
            <person name="Zhao X.-W."/>
            <person name="Ke S."/>
            <person name="Chen Y.-Y."/>
            <person name="Wu W.-L."/>
            <person name="Hsu J.-L."/>
            <person name="Lin Y.-F."/>
            <person name="Huang M.-D."/>
            <person name="Li C.-Y."/>
            <person name="Huang L."/>
            <person name="Wang Z.-W."/>
            <person name="Zhao X."/>
            <person name="Zhong W.-Y."/>
            <person name="Peng D.-H."/>
            <person name="Ahmad S."/>
            <person name="Lan S."/>
            <person name="Zhang J.-S."/>
            <person name="Tsai W.-C."/>
            <person name="Van De Peer Y."/>
            <person name="Liu Z.-J."/>
        </authorList>
    </citation>
    <scope>NUCLEOTIDE SEQUENCE</scope>
    <source>
        <strain evidence="1">CP</strain>
        <tissue evidence="1">Leaves</tissue>
    </source>
</reference>
<dbReference type="GO" id="GO:0046982">
    <property type="term" value="F:protein heterodimerization activity"/>
    <property type="evidence" value="ECO:0007669"/>
    <property type="project" value="InterPro"/>
</dbReference>
<accession>A0AAV9F7K4</accession>
<protein>
    <submittedName>
        <fullName evidence="1">Uncharacterized protein</fullName>
    </submittedName>
</protein>
<dbReference type="EMBL" id="JAUJYO010000003">
    <property type="protein sequence ID" value="KAK1321664.1"/>
    <property type="molecule type" value="Genomic_DNA"/>
</dbReference>
<evidence type="ECO:0000313" key="1">
    <source>
        <dbReference type="EMBL" id="KAK1321664.1"/>
    </source>
</evidence>
<dbReference type="InterPro" id="IPR009072">
    <property type="entry name" value="Histone-fold"/>
</dbReference>